<reference evidence="1" key="1">
    <citation type="submission" date="2020-08" db="EMBL/GenBank/DDBJ databases">
        <title>Genome public.</title>
        <authorList>
            <person name="Liu C."/>
            <person name="Sun Q."/>
        </authorList>
    </citation>
    <scope>NUCLEOTIDE SEQUENCE</scope>
    <source>
        <strain evidence="1">BX12</strain>
    </source>
</reference>
<evidence type="ECO:0000313" key="1">
    <source>
        <dbReference type="EMBL" id="MBC6679104.1"/>
    </source>
</evidence>
<comment type="caution">
    <text evidence="1">The sequence shown here is derived from an EMBL/GenBank/DDBJ whole genome shotgun (WGS) entry which is preliminary data.</text>
</comment>
<protein>
    <submittedName>
        <fullName evidence="1">Uncharacterized protein</fullName>
    </submittedName>
</protein>
<dbReference type="AlphaFoldDB" id="A0A923NIK1"/>
<organism evidence="1 2">
    <name type="scientific">Zhenpiania hominis</name>
    <dbReference type="NCBI Taxonomy" id="2763644"/>
    <lineage>
        <taxon>Bacteria</taxon>
        <taxon>Bacillati</taxon>
        <taxon>Bacillota</taxon>
        <taxon>Clostridia</taxon>
        <taxon>Peptostreptococcales</taxon>
        <taxon>Anaerovoracaceae</taxon>
        <taxon>Zhenpiania</taxon>
    </lineage>
</organism>
<gene>
    <name evidence="1" type="ORF">H9L42_04600</name>
</gene>
<evidence type="ECO:0000313" key="2">
    <source>
        <dbReference type="Proteomes" id="UP000602647"/>
    </source>
</evidence>
<keyword evidence="2" id="KW-1185">Reference proteome</keyword>
<name>A0A923NIK1_9FIRM</name>
<dbReference type="EMBL" id="JACRYT010000003">
    <property type="protein sequence ID" value="MBC6679104.1"/>
    <property type="molecule type" value="Genomic_DNA"/>
</dbReference>
<dbReference type="Proteomes" id="UP000602647">
    <property type="component" value="Unassembled WGS sequence"/>
</dbReference>
<proteinExistence type="predicted"/>
<accession>A0A923NIK1</accession>
<sequence length="69" mass="8028">MSTGLNHFKKSEGFLVEDDGMIVVIKETFLAEEEIDCNYFLELWNLAEDVCASFGQELRELKNNQRKKL</sequence>
<dbReference type="RefSeq" id="WP_187302213.1">
    <property type="nucleotide sequence ID" value="NZ_JACRYT010000003.1"/>
</dbReference>